<evidence type="ECO:0000256" key="1">
    <source>
        <dbReference type="ARBA" id="ARBA00005695"/>
    </source>
</evidence>
<name>A0A495A4C4_9BACI</name>
<dbReference type="GO" id="GO:0015833">
    <property type="term" value="P:peptide transport"/>
    <property type="evidence" value="ECO:0007669"/>
    <property type="project" value="TreeGrafter"/>
</dbReference>
<evidence type="ECO:0000256" key="3">
    <source>
        <dbReference type="ARBA" id="ARBA00022729"/>
    </source>
</evidence>
<dbReference type="PROSITE" id="PS51257">
    <property type="entry name" value="PROKAR_LIPOPROTEIN"/>
    <property type="match status" value="1"/>
</dbReference>
<keyword evidence="7" id="KW-1185">Reference proteome</keyword>
<dbReference type="Gene3D" id="3.40.190.10">
    <property type="entry name" value="Periplasmic binding protein-like II"/>
    <property type="match status" value="1"/>
</dbReference>
<dbReference type="InterPro" id="IPR000914">
    <property type="entry name" value="SBP_5_dom"/>
</dbReference>
<evidence type="ECO:0000256" key="4">
    <source>
        <dbReference type="SAM" id="SignalP"/>
    </source>
</evidence>
<organism evidence="6 7">
    <name type="scientific">Oceanobacillus halophilus</name>
    <dbReference type="NCBI Taxonomy" id="930130"/>
    <lineage>
        <taxon>Bacteria</taxon>
        <taxon>Bacillati</taxon>
        <taxon>Bacillota</taxon>
        <taxon>Bacilli</taxon>
        <taxon>Bacillales</taxon>
        <taxon>Bacillaceae</taxon>
        <taxon>Oceanobacillus</taxon>
    </lineage>
</organism>
<feature type="domain" description="Solute-binding protein family 5" evidence="5">
    <location>
        <begin position="79"/>
        <end position="434"/>
    </location>
</feature>
<dbReference type="PIRSF" id="PIRSF002741">
    <property type="entry name" value="MppA"/>
    <property type="match status" value="1"/>
</dbReference>
<comment type="caution">
    <text evidence="6">The sequence shown here is derived from an EMBL/GenBank/DDBJ whole genome shotgun (WGS) entry which is preliminary data.</text>
</comment>
<evidence type="ECO:0000313" key="6">
    <source>
        <dbReference type="EMBL" id="RKQ33157.1"/>
    </source>
</evidence>
<dbReference type="InterPro" id="IPR039424">
    <property type="entry name" value="SBP_5"/>
</dbReference>
<feature type="signal peptide" evidence="4">
    <location>
        <begin position="1"/>
        <end position="20"/>
    </location>
</feature>
<dbReference type="Pfam" id="PF00496">
    <property type="entry name" value="SBP_bac_5"/>
    <property type="match status" value="1"/>
</dbReference>
<dbReference type="OrthoDB" id="9796817at2"/>
<dbReference type="GO" id="GO:1904680">
    <property type="term" value="F:peptide transmembrane transporter activity"/>
    <property type="evidence" value="ECO:0007669"/>
    <property type="project" value="TreeGrafter"/>
</dbReference>
<dbReference type="RefSeq" id="WP_121204319.1">
    <property type="nucleotide sequence ID" value="NZ_RBZP01000007.1"/>
</dbReference>
<keyword evidence="3 4" id="KW-0732">Signal</keyword>
<comment type="similarity">
    <text evidence="1">Belongs to the bacterial solute-binding protein 5 family.</text>
</comment>
<dbReference type="Gene3D" id="3.10.105.10">
    <property type="entry name" value="Dipeptide-binding Protein, Domain 3"/>
    <property type="match status" value="1"/>
</dbReference>
<dbReference type="PANTHER" id="PTHR30290">
    <property type="entry name" value="PERIPLASMIC BINDING COMPONENT OF ABC TRANSPORTER"/>
    <property type="match status" value="1"/>
</dbReference>
<gene>
    <name evidence="6" type="ORF">D8M06_10260</name>
</gene>
<dbReference type="EMBL" id="RBZP01000007">
    <property type="protein sequence ID" value="RKQ33157.1"/>
    <property type="molecule type" value="Genomic_DNA"/>
</dbReference>
<keyword evidence="2" id="KW-0813">Transport</keyword>
<dbReference type="Proteomes" id="UP000269301">
    <property type="component" value="Unassembled WGS sequence"/>
</dbReference>
<dbReference type="GO" id="GO:0042597">
    <property type="term" value="C:periplasmic space"/>
    <property type="evidence" value="ECO:0007669"/>
    <property type="project" value="UniProtKB-ARBA"/>
</dbReference>
<evidence type="ECO:0000259" key="5">
    <source>
        <dbReference type="Pfam" id="PF00496"/>
    </source>
</evidence>
<dbReference type="GO" id="GO:0043190">
    <property type="term" value="C:ATP-binding cassette (ABC) transporter complex"/>
    <property type="evidence" value="ECO:0007669"/>
    <property type="project" value="InterPro"/>
</dbReference>
<dbReference type="InterPro" id="IPR030678">
    <property type="entry name" value="Peptide/Ni-bd"/>
</dbReference>
<dbReference type="CDD" id="cd08518">
    <property type="entry name" value="PBP2_NikA_DppA_OppA_like_19"/>
    <property type="match status" value="1"/>
</dbReference>
<feature type="chain" id="PRO_5039411812" evidence="4">
    <location>
        <begin position="21"/>
        <end position="533"/>
    </location>
</feature>
<evidence type="ECO:0000313" key="7">
    <source>
        <dbReference type="Proteomes" id="UP000269301"/>
    </source>
</evidence>
<evidence type="ECO:0000256" key="2">
    <source>
        <dbReference type="ARBA" id="ARBA00022448"/>
    </source>
</evidence>
<dbReference type="PANTHER" id="PTHR30290:SF9">
    <property type="entry name" value="OLIGOPEPTIDE-BINDING PROTEIN APPA"/>
    <property type="match status" value="1"/>
</dbReference>
<dbReference type="SUPFAM" id="SSF53850">
    <property type="entry name" value="Periplasmic binding protein-like II"/>
    <property type="match status" value="1"/>
</dbReference>
<protein>
    <submittedName>
        <fullName evidence="6">ABC transporter substrate-binding protein</fullName>
    </submittedName>
</protein>
<sequence length="533" mass="59982">MKKIIVVLVISSLFSLVACTDNPSEIEETKNDSTDNQKELVLAIGGEPEEGFDPTTGWGRYGSPLFQSTLMRYDKDFHVEYDLAESYEVSSDGLIWKVTIRDDVQFSDGEALTVEDVVFTFQKTKQSGSVVDLSNMKKVEAIDANTVKFILREPDSTFLSILVSTGIVPEHAYDENYNEHPIGSGPYQLVQWDKGQQIIVEKNPYYDGETPVFDKLTFLFLSEDAAFAAAKAGELDVVSVPSTFANQEISGMKRMELPSVDNRGVMFPYVPTGEYTEEGFPIGNDVTSDIAIRKAINVAVDRQALVDGVVDGFGTPAYSVADQLPWWNPDTVMEDSNVELAEEILEEAGWKMNGDGLREKDGKEAAFSLLYPADDQIRQSLSMSLAEMMKPLGIKIITEGKSWNEIEQLMYSQPVMMGWGSHDPLELYNLYSSKTRGIGYYNSNYYSNPTVDEYMNKALHASSEEEAINYWKKAQWDGEEGFSAKGDAPWAWLVNLEHVYFINDNLEIGEQKIQPHGHGWPITDFIEKWQWKE</sequence>
<accession>A0A495A4C4</accession>
<reference evidence="6 7" key="1">
    <citation type="journal article" date="2016" name="Int. J. Syst. Evol. Microbiol.">
        <title>Oceanobacillus halophilus sp. nov., a novel moderately halophilic bacterium from a hypersaline lake.</title>
        <authorList>
            <person name="Amoozegar M.A."/>
            <person name="Bagheri M."/>
            <person name="Makhdoumi A."/>
            <person name="Nikou M.M."/>
            <person name="Fazeli S.A.S."/>
            <person name="Schumann P."/>
            <person name="Sproer C."/>
            <person name="Sanchez-Porro C."/>
            <person name="Ventosa A."/>
        </authorList>
    </citation>
    <scope>NUCLEOTIDE SEQUENCE [LARGE SCALE GENOMIC DNA]</scope>
    <source>
        <strain evidence="6 7">DSM 23996</strain>
    </source>
</reference>
<proteinExistence type="inferred from homology"/>
<dbReference type="AlphaFoldDB" id="A0A495A4C4"/>